<name>A0A0D0CSG0_9AGAR</name>
<keyword evidence="2" id="KW-1185">Reference proteome</keyword>
<reference evidence="1 2" key="1">
    <citation type="submission" date="2014-04" db="EMBL/GenBank/DDBJ databases">
        <title>Evolutionary Origins and Diversification of the Mycorrhizal Mutualists.</title>
        <authorList>
            <consortium name="DOE Joint Genome Institute"/>
            <consortium name="Mycorrhizal Genomics Consortium"/>
            <person name="Kohler A."/>
            <person name="Kuo A."/>
            <person name="Nagy L.G."/>
            <person name="Floudas D."/>
            <person name="Copeland A."/>
            <person name="Barry K.W."/>
            <person name="Cichocki N."/>
            <person name="Veneault-Fourrey C."/>
            <person name="LaButti K."/>
            <person name="Lindquist E.A."/>
            <person name="Lipzen A."/>
            <person name="Lundell T."/>
            <person name="Morin E."/>
            <person name="Murat C."/>
            <person name="Riley R."/>
            <person name="Ohm R."/>
            <person name="Sun H."/>
            <person name="Tunlid A."/>
            <person name="Henrissat B."/>
            <person name="Grigoriev I.V."/>
            <person name="Hibbett D.S."/>
            <person name="Martin F."/>
        </authorList>
    </citation>
    <scope>NUCLEOTIDE SEQUENCE [LARGE SCALE GENOMIC DNA]</scope>
    <source>
        <strain evidence="1 2">FD-317 M1</strain>
    </source>
</reference>
<proteinExistence type="predicted"/>
<evidence type="ECO:0000313" key="2">
    <source>
        <dbReference type="Proteomes" id="UP000053593"/>
    </source>
</evidence>
<evidence type="ECO:0000313" key="1">
    <source>
        <dbReference type="EMBL" id="KIK58598.1"/>
    </source>
</evidence>
<dbReference type="AlphaFoldDB" id="A0A0D0CSG0"/>
<gene>
    <name evidence="1" type="ORF">GYMLUDRAFT_692927</name>
</gene>
<dbReference type="HOGENOM" id="CLU_2831440_0_0_1"/>
<protein>
    <submittedName>
        <fullName evidence="1">Uncharacterized protein</fullName>
    </submittedName>
</protein>
<accession>A0A0D0CSG0</accession>
<dbReference type="Proteomes" id="UP000053593">
    <property type="component" value="Unassembled WGS sequence"/>
</dbReference>
<sequence>MRYILDGTDRYPFLSHEPHEIPYKILLNLHSFRTFPSGMHLSLCPRAIRHQYIYLFYLPMNLPFSV</sequence>
<dbReference type="EMBL" id="KN834784">
    <property type="protein sequence ID" value="KIK58598.1"/>
    <property type="molecule type" value="Genomic_DNA"/>
</dbReference>
<organism evidence="1 2">
    <name type="scientific">Collybiopsis luxurians FD-317 M1</name>
    <dbReference type="NCBI Taxonomy" id="944289"/>
    <lineage>
        <taxon>Eukaryota</taxon>
        <taxon>Fungi</taxon>
        <taxon>Dikarya</taxon>
        <taxon>Basidiomycota</taxon>
        <taxon>Agaricomycotina</taxon>
        <taxon>Agaricomycetes</taxon>
        <taxon>Agaricomycetidae</taxon>
        <taxon>Agaricales</taxon>
        <taxon>Marasmiineae</taxon>
        <taxon>Omphalotaceae</taxon>
        <taxon>Collybiopsis</taxon>
        <taxon>Collybiopsis luxurians</taxon>
    </lineage>
</organism>